<name>A0ACC6TKL6_9MICC</name>
<sequence length="29" mass="3410">VEIEYFGRRIPATITQDPLYDPTMTRLRG</sequence>
<organism evidence="1 2">
    <name type="scientific">Arthrobacter nitrophenolicus</name>
    <dbReference type="NCBI Taxonomy" id="683150"/>
    <lineage>
        <taxon>Bacteria</taxon>
        <taxon>Bacillati</taxon>
        <taxon>Actinomycetota</taxon>
        <taxon>Actinomycetes</taxon>
        <taxon>Micrococcales</taxon>
        <taxon>Micrococcaceae</taxon>
        <taxon>Arthrobacter</taxon>
    </lineage>
</organism>
<evidence type="ECO:0000313" key="2">
    <source>
        <dbReference type="Proteomes" id="UP001549207"/>
    </source>
</evidence>
<gene>
    <name evidence="1" type="ORF">ABIC98_003993</name>
</gene>
<comment type="caution">
    <text evidence="1">The sequence shown here is derived from an EMBL/GenBank/DDBJ whole genome shotgun (WGS) entry which is preliminary data.</text>
</comment>
<proteinExistence type="predicted"/>
<evidence type="ECO:0000313" key="1">
    <source>
        <dbReference type="EMBL" id="MET3774318.1"/>
    </source>
</evidence>
<dbReference type="Proteomes" id="UP001549207">
    <property type="component" value="Unassembled WGS sequence"/>
</dbReference>
<keyword evidence="2" id="KW-1185">Reference proteome</keyword>
<reference evidence="1" key="1">
    <citation type="submission" date="2024-06" db="EMBL/GenBank/DDBJ databases">
        <title>Genomic Encyclopedia of Type Strains, Phase IV (KMG-IV): sequencing the most valuable type-strain genomes for metagenomic binning, comparative biology and taxonomic classification.</title>
        <authorList>
            <person name="Goeker M."/>
        </authorList>
    </citation>
    <scope>NUCLEOTIDE SEQUENCE</scope>
    <source>
        <strain evidence="1">SJCon</strain>
    </source>
</reference>
<dbReference type="EMBL" id="JBEPNJ010000026">
    <property type="protein sequence ID" value="MET3774318.1"/>
    <property type="molecule type" value="Genomic_DNA"/>
</dbReference>
<accession>A0ACC6TKL6</accession>
<feature type="non-terminal residue" evidence="1">
    <location>
        <position position="1"/>
    </location>
</feature>
<protein>
    <submittedName>
        <fullName evidence="1">Glycine cleavage system aminomethyltransferase T</fullName>
    </submittedName>
</protein>